<accession>F3FH87</accession>
<organism evidence="3 4">
    <name type="scientific">Pseudomonas syringae pv. japonica str. M301072</name>
    <dbReference type="NCBI Taxonomy" id="629262"/>
    <lineage>
        <taxon>Bacteria</taxon>
        <taxon>Pseudomonadati</taxon>
        <taxon>Pseudomonadota</taxon>
        <taxon>Gammaproteobacteria</taxon>
        <taxon>Pseudomonadales</taxon>
        <taxon>Pseudomonadaceae</taxon>
        <taxon>Pseudomonas</taxon>
        <taxon>Pseudomonas syringae</taxon>
    </lineage>
</organism>
<name>F3FH87_PSESX</name>
<evidence type="ECO:0000313" key="3">
    <source>
        <dbReference type="EMBL" id="EGH29573.1"/>
    </source>
</evidence>
<feature type="domain" description="Transposase IS66 zinc-finger binding" evidence="1">
    <location>
        <begin position="113"/>
        <end position="155"/>
    </location>
</feature>
<dbReference type="HOGENOM" id="CLU_023034_7_1_6"/>
<comment type="caution">
    <text evidence="3">The sequence shown here is derived from an EMBL/GenBank/DDBJ whole genome shotgun (WGS) entry which is preliminary data.</text>
</comment>
<dbReference type="InterPro" id="IPR024463">
    <property type="entry name" value="Transposase_TnpC_homeodom"/>
</dbReference>
<feature type="domain" description="Transposase TnpC homeodomain" evidence="2">
    <location>
        <begin position="33"/>
        <end position="106"/>
    </location>
</feature>
<dbReference type="AlphaFoldDB" id="F3FH87"/>
<dbReference type="Proteomes" id="UP000004471">
    <property type="component" value="Unassembled WGS sequence"/>
</dbReference>
<dbReference type="Pfam" id="PF13005">
    <property type="entry name" value="zf-IS66"/>
    <property type="match status" value="1"/>
</dbReference>
<evidence type="ECO:0000259" key="1">
    <source>
        <dbReference type="Pfam" id="PF13005"/>
    </source>
</evidence>
<evidence type="ECO:0000313" key="4">
    <source>
        <dbReference type="Proteomes" id="UP000004471"/>
    </source>
</evidence>
<dbReference type="PANTHER" id="PTHR33678">
    <property type="entry name" value="BLL1576 PROTEIN"/>
    <property type="match status" value="1"/>
</dbReference>
<protein>
    <submittedName>
        <fullName evidence="3">Putative transposase</fullName>
    </submittedName>
</protein>
<dbReference type="EMBL" id="AEAH01000539">
    <property type="protein sequence ID" value="EGH29573.1"/>
    <property type="molecule type" value="Genomic_DNA"/>
</dbReference>
<dbReference type="InterPro" id="IPR052344">
    <property type="entry name" value="Transposase-related"/>
</dbReference>
<feature type="non-terminal residue" evidence="3">
    <location>
        <position position="158"/>
    </location>
</feature>
<dbReference type="InterPro" id="IPR024474">
    <property type="entry name" value="Znf_dom_IS66"/>
</dbReference>
<dbReference type="PANTHER" id="PTHR33678:SF1">
    <property type="entry name" value="BLL1576 PROTEIN"/>
    <property type="match status" value="1"/>
</dbReference>
<reference evidence="3 4" key="1">
    <citation type="journal article" date="2011" name="PLoS Pathog.">
        <title>Dynamic evolution of pathogenicity revealed by sequencing and comparative genomics of 19 Pseudomonas syringae isolates.</title>
        <authorList>
            <person name="Baltrus D.A."/>
            <person name="Nishimura M.T."/>
            <person name="Romanchuk A."/>
            <person name="Chang J.H."/>
            <person name="Mukhtar M.S."/>
            <person name="Cherkis K."/>
            <person name="Roach J."/>
            <person name="Grant S.R."/>
            <person name="Jones C.D."/>
            <person name="Dangl J.L."/>
        </authorList>
    </citation>
    <scope>NUCLEOTIDE SEQUENCE [LARGE SCALE GENOMIC DNA]</scope>
    <source>
        <strain evidence="4">M301072PT</strain>
    </source>
</reference>
<dbReference type="Pfam" id="PF13007">
    <property type="entry name" value="LZ_Tnp_IS66"/>
    <property type="match status" value="1"/>
</dbReference>
<sequence length="158" mass="17856">MTPDQLRALAAQLLSKVDTMGRKILRDETIIEQLSHEIAILKRHKFTKRSEQISPAQGSLLDDLLNTDLEAIDAELKALRPASAPDEPHQQPKRAPLPPQFPRTVIRHEPESTQCTCGCQLQRIGEDISEKLDYTPGVFTVEQHVRGKWACRQCETLI</sequence>
<gene>
    <name evidence="3" type="ORF">PSYJA_11565</name>
</gene>
<evidence type="ECO:0000259" key="2">
    <source>
        <dbReference type="Pfam" id="PF13007"/>
    </source>
</evidence>
<proteinExistence type="predicted"/>